<dbReference type="PANTHER" id="PTHR30346:SF0">
    <property type="entry name" value="HCA OPERON TRANSCRIPTIONAL ACTIVATOR HCAR"/>
    <property type="match status" value="1"/>
</dbReference>
<organism evidence="7 8">
    <name type="scientific">Nocardia fusca</name>
    <dbReference type="NCBI Taxonomy" id="941183"/>
    <lineage>
        <taxon>Bacteria</taxon>
        <taxon>Bacillati</taxon>
        <taxon>Actinomycetota</taxon>
        <taxon>Actinomycetes</taxon>
        <taxon>Mycobacteriales</taxon>
        <taxon>Nocardiaceae</taxon>
        <taxon>Nocardia</taxon>
    </lineage>
</organism>
<dbReference type="EMBL" id="JBFAIH010000017">
    <property type="protein sequence ID" value="MEV0365978.1"/>
    <property type="molecule type" value="Genomic_DNA"/>
</dbReference>
<feature type="domain" description="HTH lysR-type" evidence="6">
    <location>
        <begin position="3"/>
        <end position="60"/>
    </location>
</feature>
<protein>
    <submittedName>
        <fullName evidence="7">LysR family transcriptional regulator</fullName>
    </submittedName>
</protein>
<evidence type="ECO:0000256" key="5">
    <source>
        <dbReference type="ARBA" id="ARBA00023163"/>
    </source>
</evidence>
<sequence>MDLDLRKLRYFAALAEHLHFGRAAESLYIAQPVLSRQIRALEQELGCTLLERTTRSVQLTPSGAQLYEEARGLFTTIDSAVRRVREVDRGVERLVVGFASGLRVSTALRAFAESRPEVEVELFQLKWWERELPLRDGRADVGYLRRPFDGTGLRTVTVATEPKVACLPVAHRLAGSPAADRPLLEADLVGEPAIGAQVRRTASIEEKFELVASGHGIAVVPRGVAQVYSRPDLIYRQVMDAEPVEICVAVPENRRERRVREFAQLAAAVLREAWGEPERRDITRV</sequence>
<proteinExistence type="inferred from homology"/>
<dbReference type="PROSITE" id="PS50931">
    <property type="entry name" value="HTH_LYSR"/>
    <property type="match status" value="1"/>
</dbReference>
<dbReference type="PRINTS" id="PR00039">
    <property type="entry name" value="HTHLYSR"/>
</dbReference>
<keyword evidence="2" id="KW-0805">Transcription regulation</keyword>
<dbReference type="InterPro" id="IPR000847">
    <property type="entry name" value="LysR_HTH_N"/>
</dbReference>
<comment type="similarity">
    <text evidence="1">Belongs to the LysR transcriptional regulatory family.</text>
</comment>
<keyword evidence="4" id="KW-0010">Activator</keyword>
<dbReference type="Pfam" id="PF00126">
    <property type="entry name" value="HTH_1"/>
    <property type="match status" value="1"/>
</dbReference>
<dbReference type="InterPro" id="IPR036388">
    <property type="entry name" value="WH-like_DNA-bd_sf"/>
</dbReference>
<dbReference type="PANTHER" id="PTHR30346">
    <property type="entry name" value="TRANSCRIPTIONAL DUAL REGULATOR HCAR-RELATED"/>
    <property type="match status" value="1"/>
</dbReference>
<dbReference type="Proteomes" id="UP001551658">
    <property type="component" value="Unassembled WGS sequence"/>
</dbReference>
<reference evidence="7 8" key="1">
    <citation type="submission" date="2024-06" db="EMBL/GenBank/DDBJ databases">
        <title>The Natural Products Discovery Center: Release of the First 8490 Sequenced Strains for Exploring Actinobacteria Biosynthetic Diversity.</title>
        <authorList>
            <person name="Kalkreuter E."/>
            <person name="Kautsar S.A."/>
            <person name="Yang D."/>
            <person name="Bader C.D."/>
            <person name="Teijaro C.N."/>
            <person name="Fluegel L."/>
            <person name="Davis C.M."/>
            <person name="Simpson J.R."/>
            <person name="Lauterbach L."/>
            <person name="Steele A.D."/>
            <person name="Gui C."/>
            <person name="Meng S."/>
            <person name="Li G."/>
            <person name="Viehrig K."/>
            <person name="Ye F."/>
            <person name="Su P."/>
            <person name="Kiefer A.F."/>
            <person name="Nichols A."/>
            <person name="Cepeda A.J."/>
            <person name="Yan W."/>
            <person name="Fan B."/>
            <person name="Jiang Y."/>
            <person name="Adhikari A."/>
            <person name="Zheng C.-J."/>
            <person name="Schuster L."/>
            <person name="Cowan T.M."/>
            <person name="Smanski M.J."/>
            <person name="Chevrette M.G."/>
            <person name="De Carvalho L.P.S."/>
            <person name="Shen B."/>
        </authorList>
    </citation>
    <scope>NUCLEOTIDE SEQUENCE [LARGE SCALE GENOMIC DNA]</scope>
    <source>
        <strain evidence="7 8">NPDC050671</strain>
    </source>
</reference>
<comment type="caution">
    <text evidence="7">The sequence shown here is derived from an EMBL/GenBank/DDBJ whole genome shotgun (WGS) entry which is preliminary data.</text>
</comment>
<accession>A0ABV3FE93</accession>
<evidence type="ECO:0000259" key="6">
    <source>
        <dbReference type="PROSITE" id="PS50931"/>
    </source>
</evidence>
<keyword evidence="3" id="KW-0238">DNA-binding</keyword>
<name>A0ABV3FE93_9NOCA</name>
<evidence type="ECO:0000313" key="7">
    <source>
        <dbReference type="EMBL" id="MEV0365978.1"/>
    </source>
</evidence>
<evidence type="ECO:0000256" key="4">
    <source>
        <dbReference type="ARBA" id="ARBA00023159"/>
    </source>
</evidence>
<keyword evidence="8" id="KW-1185">Reference proteome</keyword>
<dbReference type="Gene3D" id="1.10.10.10">
    <property type="entry name" value="Winged helix-like DNA-binding domain superfamily/Winged helix DNA-binding domain"/>
    <property type="match status" value="1"/>
</dbReference>
<evidence type="ECO:0000256" key="1">
    <source>
        <dbReference type="ARBA" id="ARBA00009437"/>
    </source>
</evidence>
<dbReference type="RefSeq" id="WP_357983215.1">
    <property type="nucleotide sequence ID" value="NZ_JBFAIH010000017.1"/>
</dbReference>
<dbReference type="InterPro" id="IPR005119">
    <property type="entry name" value="LysR_subst-bd"/>
</dbReference>
<dbReference type="SUPFAM" id="SSF46785">
    <property type="entry name" value="Winged helix' DNA-binding domain"/>
    <property type="match status" value="1"/>
</dbReference>
<evidence type="ECO:0000256" key="2">
    <source>
        <dbReference type="ARBA" id="ARBA00023015"/>
    </source>
</evidence>
<evidence type="ECO:0000256" key="3">
    <source>
        <dbReference type="ARBA" id="ARBA00023125"/>
    </source>
</evidence>
<dbReference type="InterPro" id="IPR036390">
    <property type="entry name" value="WH_DNA-bd_sf"/>
</dbReference>
<gene>
    <name evidence="7" type="ORF">AB0H72_25075</name>
</gene>
<dbReference type="Pfam" id="PF03466">
    <property type="entry name" value="LysR_substrate"/>
    <property type="match status" value="1"/>
</dbReference>
<dbReference type="SUPFAM" id="SSF53850">
    <property type="entry name" value="Periplasmic binding protein-like II"/>
    <property type="match status" value="1"/>
</dbReference>
<keyword evidence="5" id="KW-0804">Transcription</keyword>
<evidence type="ECO:0000313" key="8">
    <source>
        <dbReference type="Proteomes" id="UP001551658"/>
    </source>
</evidence>
<dbReference type="Gene3D" id="3.40.190.10">
    <property type="entry name" value="Periplasmic binding protein-like II"/>
    <property type="match status" value="4"/>
</dbReference>